<dbReference type="PANTHER" id="PTHR10334">
    <property type="entry name" value="CYSTEINE-RICH SECRETORY PROTEIN-RELATED"/>
    <property type="match status" value="1"/>
</dbReference>
<evidence type="ECO:0000256" key="1">
    <source>
        <dbReference type="ARBA" id="ARBA00004613"/>
    </source>
</evidence>
<organism evidence="5 6">
    <name type="scientific">Plutella xylostella</name>
    <name type="common">Diamondback moth</name>
    <name type="synonym">Plutella maculipennis</name>
    <dbReference type="NCBI Taxonomy" id="51655"/>
    <lineage>
        <taxon>Eukaryota</taxon>
        <taxon>Metazoa</taxon>
        <taxon>Ecdysozoa</taxon>
        <taxon>Arthropoda</taxon>
        <taxon>Hexapoda</taxon>
        <taxon>Insecta</taxon>
        <taxon>Pterygota</taxon>
        <taxon>Neoptera</taxon>
        <taxon>Endopterygota</taxon>
        <taxon>Lepidoptera</taxon>
        <taxon>Glossata</taxon>
        <taxon>Ditrysia</taxon>
        <taxon>Yponomeutoidea</taxon>
        <taxon>Plutellidae</taxon>
        <taxon>Plutella</taxon>
    </lineage>
</organism>
<gene>
    <name evidence="5" type="ORF">JYU34_019533</name>
</gene>
<feature type="compositionally biased region" description="Basic and acidic residues" evidence="3">
    <location>
        <begin position="409"/>
        <end position="440"/>
    </location>
</feature>
<keyword evidence="6" id="KW-1185">Reference proteome</keyword>
<dbReference type="PRINTS" id="PR00838">
    <property type="entry name" value="V5ALLERGEN"/>
</dbReference>
<dbReference type="InterPro" id="IPR001283">
    <property type="entry name" value="CRISP-related"/>
</dbReference>
<dbReference type="EMBL" id="JAHIBW010000026">
    <property type="protein sequence ID" value="KAG7297520.1"/>
    <property type="molecule type" value="Genomic_DNA"/>
</dbReference>
<evidence type="ECO:0000256" key="3">
    <source>
        <dbReference type="SAM" id="MobiDB-lite"/>
    </source>
</evidence>
<dbReference type="SUPFAM" id="SSF55797">
    <property type="entry name" value="PR-1-like"/>
    <property type="match status" value="1"/>
</dbReference>
<reference evidence="5 6" key="1">
    <citation type="submission" date="2021-06" db="EMBL/GenBank/DDBJ databases">
        <title>A haploid diamondback moth (Plutella xylostella L.) genome assembly resolves 31 chromosomes and identifies a diamide resistance mutation.</title>
        <authorList>
            <person name="Ward C.M."/>
            <person name="Perry K.D."/>
            <person name="Baker G."/>
            <person name="Powis K."/>
            <person name="Heckel D.G."/>
            <person name="Baxter S.W."/>
        </authorList>
    </citation>
    <scope>NUCLEOTIDE SEQUENCE [LARGE SCALE GENOMIC DNA]</scope>
    <source>
        <strain evidence="5 6">LV</strain>
        <tissue evidence="5">Single pupa</tissue>
    </source>
</reference>
<feature type="region of interest" description="Disordered" evidence="3">
    <location>
        <begin position="555"/>
        <end position="578"/>
    </location>
</feature>
<keyword evidence="2" id="KW-0964">Secreted</keyword>
<feature type="compositionally biased region" description="Polar residues" evidence="3">
    <location>
        <begin position="508"/>
        <end position="517"/>
    </location>
</feature>
<comment type="caution">
    <text evidence="5">The sequence shown here is derived from an EMBL/GenBank/DDBJ whole genome shotgun (WGS) entry which is preliminary data.</text>
</comment>
<evidence type="ECO:0000313" key="6">
    <source>
        <dbReference type="Proteomes" id="UP000823941"/>
    </source>
</evidence>
<dbReference type="Pfam" id="PF00188">
    <property type="entry name" value="CAP"/>
    <property type="match status" value="1"/>
</dbReference>
<protein>
    <recommendedName>
        <fullName evidence="4">SCP domain-containing protein</fullName>
    </recommendedName>
</protein>
<dbReference type="CDD" id="cd05380">
    <property type="entry name" value="CAP_euk"/>
    <property type="match status" value="1"/>
</dbReference>
<evidence type="ECO:0000259" key="4">
    <source>
        <dbReference type="SMART" id="SM00198"/>
    </source>
</evidence>
<dbReference type="SMART" id="SM00198">
    <property type="entry name" value="SCP"/>
    <property type="match status" value="1"/>
</dbReference>
<feature type="region of interest" description="Disordered" evidence="3">
    <location>
        <begin position="503"/>
        <end position="526"/>
    </location>
</feature>
<feature type="compositionally biased region" description="Basic and acidic residues" evidence="3">
    <location>
        <begin position="359"/>
        <end position="375"/>
    </location>
</feature>
<feature type="domain" description="SCP" evidence="4">
    <location>
        <begin position="99"/>
        <end position="270"/>
    </location>
</feature>
<dbReference type="InterPro" id="IPR002413">
    <property type="entry name" value="V5_allergen-like"/>
</dbReference>
<evidence type="ECO:0000313" key="5">
    <source>
        <dbReference type="EMBL" id="KAG7297520.1"/>
    </source>
</evidence>
<comment type="subcellular location">
    <subcellularLocation>
        <location evidence="1">Secreted</location>
    </subcellularLocation>
</comment>
<dbReference type="InterPro" id="IPR035940">
    <property type="entry name" value="CAP_sf"/>
</dbReference>
<accession>A0ABQ7PX11</accession>
<dbReference type="Proteomes" id="UP000823941">
    <property type="component" value="Chromosome 26"/>
</dbReference>
<feature type="region of interest" description="Disordered" evidence="3">
    <location>
        <begin position="351"/>
        <end position="375"/>
    </location>
</feature>
<name>A0ABQ7PX11_PLUXY</name>
<feature type="region of interest" description="Disordered" evidence="3">
    <location>
        <begin position="407"/>
        <end position="440"/>
    </location>
</feature>
<dbReference type="Gene3D" id="3.40.33.10">
    <property type="entry name" value="CAP"/>
    <property type="match status" value="1"/>
</dbReference>
<sequence length="620" mass="71143">MPQCRTVLPRCDIAFMIDGFCEDVVAPNYRTIYSPPSRMCHPWPQLPPLLLMLSLVCAELQCGARLARLCRGAVHVACQYTEPGPGDACENYTEVKFNDELKHFMIHYINRRRQKVASGQERVRGGAKLPKPELMMFVEWDRELAMLAQRLADQCLFTHDECRATVRYPYAGQAVGEVRWRKTSDSPSLMAMKAIRRVLDAWWGERRRAAPRQLTQPFHLGSESSGGSWGHFSQLAVWSLRAVGCGAVIHGTEPQKLLLVCDFSHTNMLGQRTLKAGPLAPCPFNTVRKRHSPYYLLCAPIRSATKLLEDGETNEDEEEIRVPPAEHRGFHADDTADYVDTVTDLHITNKTFSHRNKDRPKIGDKEDKDQNDKSEAKVYNYLYELTKDIENNNKQPITYTTTPIVTDYDSEKHNQDRNTEEDIEKNTTEVKPEKTDRSPLDDDRFLVAAGKGEVDEDKIDVDDDLSVKEKDDYVMHGTDSRRMVFINTTPKDGKLNEATFPNFERLPNPSTVGSRSNLEPHKQHSQNNPLMVAKHNLNEFTFEARRLTYEDTRPHKEKMKRRNWHQTRHRPDRPGAKALLSSTLPANLQTRSTTRVTLMMDKEDEEQLYKDTGFSIKWNS</sequence>
<proteinExistence type="predicted"/>
<dbReference type="InterPro" id="IPR014044">
    <property type="entry name" value="CAP_dom"/>
</dbReference>
<feature type="compositionally biased region" description="Basic residues" evidence="3">
    <location>
        <begin position="555"/>
        <end position="571"/>
    </location>
</feature>
<evidence type="ECO:0000256" key="2">
    <source>
        <dbReference type="ARBA" id="ARBA00022525"/>
    </source>
</evidence>